<dbReference type="SUPFAM" id="SSF51182">
    <property type="entry name" value="RmlC-like cupins"/>
    <property type="match status" value="2"/>
</dbReference>
<comment type="cofactor">
    <cofactor evidence="1 8">
        <name>Fe(2+)</name>
        <dbReference type="ChEBI" id="CHEBI:29033"/>
    </cofactor>
</comment>
<dbReference type="EMBL" id="BT076666">
    <property type="protein sequence ID" value="ACO11090.1"/>
    <property type="molecule type" value="mRNA"/>
</dbReference>
<comment type="catalytic activity">
    <reaction evidence="8">
        <text>3-hydroxyanthranilate + O2 = (2Z,4Z)-2-amino-3-carboxymuconate 6-semialdehyde</text>
        <dbReference type="Rhea" id="RHEA:17953"/>
        <dbReference type="ChEBI" id="CHEBI:15379"/>
        <dbReference type="ChEBI" id="CHEBI:36559"/>
        <dbReference type="ChEBI" id="CHEBI:77612"/>
        <dbReference type="EC" id="1.13.11.6"/>
    </reaction>
</comment>
<feature type="binding site" evidence="8">
    <location>
        <position position="60"/>
    </location>
    <ligand>
        <name>Fe cation</name>
        <dbReference type="ChEBI" id="CHEBI:24875"/>
        <note>catalytic</note>
    </ligand>
</feature>
<accession>C1BPY7</accession>
<keyword evidence="3 8" id="KW-0662">Pyridine nucleotide biosynthesis</keyword>
<feature type="region of interest" description="Domain A (catalytic)" evidence="8">
    <location>
        <begin position="1"/>
        <end position="242"/>
    </location>
</feature>
<dbReference type="GO" id="GO:0006569">
    <property type="term" value="P:L-tryptophan catabolic process"/>
    <property type="evidence" value="ECO:0007669"/>
    <property type="project" value="UniProtKB-UniRule"/>
</dbReference>
<organism evidence="9">
    <name type="scientific">Caligus rogercresseyi</name>
    <name type="common">Sea louse</name>
    <dbReference type="NCBI Taxonomy" id="217165"/>
    <lineage>
        <taxon>Eukaryota</taxon>
        <taxon>Metazoa</taxon>
        <taxon>Ecdysozoa</taxon>
        <taxon>Arthropoda</taxon>
        <taxon>Crustacea</taxon>
        <taxon>Multicrustacea</taxon>
        <taxon>Hexanauplia</taxon>
        <taxon>Copepoda</taxon>
        <taxon>Siphonostomatoida</taxon>
        <taxon>Caligidae</taxon>
        <taxon>Caligus</taxon>
    </lineage>
</organism>
<feature type="binding site" evidence="8">
    <location>
        <position position="102"/>
    </location>
    <ligand>
        <name>substrate</name>
    </ligand>
</feature>
<dbReference type="UniPathway" id="UPA00253">
    <property type="reaction ID" value="UER00330"/>
</dbReference>
<dbReference type="Gene3D" id="2.60.120.10">
    <property type="entry name" value="Jelly Rolls"/>
    <property type="match status" value="1"/>
</dbReference>
<comment type="similarity">
    <text evidence="8">Belongs to the 3-HAO family.</text>
</comment>
<dbReference type="PANTHER" id="PTHR15497">
    <property type="entry name" value="3-HYDROXYANTHRANILATE 3,4-DIOXYGENASE"/>
    <property type="match status" value="1"/>
</dbReference>
<dbReference type="Pfam" id="PF06052">
    <property type="entry name" value="3-HAO"/>
    <property type="match status" value="1"/>
</dbReference>
<evidence type="ECO:0000313" key="9">
    <source>
        <dbReference type="EMBL" id="ACO11090.1"/>
    </source>
</evidence>
<dbReference type="CDD" id="cd06123">
    <property type="entry name" value="cupin_HAO"/>
    <property type="match status" value="1"/>
</dbReference>
<comment type="subcellular location">
    <subcellularLocation>
        <location evidence="8">Cytoplasm</location>
    </subcellularLocation>
</comment>
<comment type="caution">
    <text evidence="8">Lacks conserved residue(s) required for the propagation of feature annotation.</text>
</comment>
<evidence type="ECO:0000256" key="4">
    <source>
        <dbReference type="ARBA" id="ARBA00022723"/>
    </source>
</evidence>
<keyword evidence="8" id="KW-0963">Cytoplasm</keyword>
<dbReference type="EC" id="1.13.11.6" evidence="8"/>
<dbReference type="InterPro" id="IPR014710">
    <property type="entry name" value="RmlC-like_jellyroll"/>
</dbReference>
<feature type="binding site" evidence="8">
    <location>
        <position position="112"/>
    </location>
    <ligand>
        <name>substrate</name>
    </ligand>
</feature>
<dbReference type="GO" id="GO:0000334">
    <property type="term" value="F:3-hydroxyanthranilate 3,4-dioxygenase activity"/>
    <property type="evidence" value="ECO:0007669"/>
    <property type="project" value="UniProtKB-UniRule"/>
</dbReference>
<keyword evidence="7 8" id="KW-0408">Iron</keyword>
<comment type="pathway">
    <text evidence="8">Cofactor biosynthesis; NAD(+) biosynthesis; quinolinate from L-kynurenine: step 3/3.</text>
</comment>
<comment type="function">
    <text evidence="2 8">Catalyzes the oxidative ring opening of 3-hydroxyanthranilate to 2-amino-3-carboxymuconate semialdehyde, which spontaneously cyclizes to quinolinate.</text>
</comment>
<reference evidence="9" key="1">
    <citation type="submission" date="2009-03" db="EMBL/GenBank/DDBJ databases">
        <title>Caligus rogercresseyi ESTs and full-length cDNAs.</title>
        <authorList>
            <person name="Yasuike M."/>
            <person name="von Schalburg K."/>
            <person name="Cooper G."/>
            <person name="Leong J."/>
            <person name="Jones S.R.M."/>
            <person name="Koop B.F."/>
        </authorList>
    </citation>
    <scope>NUCLEOTIDE SEQUENCE</scope>
    <source>
        <tissue evidence="9">Whole body</tissue>
    </source>
</reference>
<dbReference type="NCBIfam" id="TIGR03037">
    <property type="entry name" value="anthran_nbaC"/>
    <property type="match status" value="1"/>
</dbReference>
<evidence type="ECO:0000256" key="2">
    <source>
        <dbReference type="ARBA" id="ARBA00002752"/>
    </source>
</evidence>
<feature type="binding site" evidence="8">
    <location>
        <position position="54"/>
    </location>
    <ligand>
        <name>Fe cation</name>
        <dbReference type="ChEBI" id="CHEBI:24875"/>
        <note>catalytic</note>
    </ligand>
</feature>
<dbReference type="HAMAP" id="MF_00825">
    <property type="entry name" value="3_HAO"/>
    <property type="match status" value="1"/>
</dbReference>
<dbReference type="InterPro" id="IPR010329">
    <property type="entry name" value="3hydroanth_dOase"/>
</dbReference>
<protein>
    <recommendedName>
        <fullName evidence="8">3-hydroxyanthranilate 3,4-dioxygenase</fullName>
        <ecNumber evidence="8">1.13.11.6</ecNumber>
    </recommendedName>
    <alternativeName>
        <fullName evidence="8">3-hydroxyanthranilate oxygenase</fullName>
        <shortName evidence="8">3-HAO</shortName>
    </alternativeName>
    <alternativeName>
        <fullName evidence="8">3-hydroxyanthranilic acid dioxygenase</fullName>
        <shortName evidence="8">HAD</shortName>
    </alternativeName>
</protein>
<feature type="region of interest" description="Domain B" evidence="8">
    <location>
        <begin position="242"/>
        <end position="298"/>
    </location>
</feature>
<evidence type="ECO:0000256" key="3">
    <source>
        <dbReference type="ARBA" id="ARBA00022642"/>
    </source>
</evidence>
<name>C1BPY7_CALRO</name>
<dbReference type="GO" id="GO:0034354">
    <property type="term" value="P:'de novo' NAD+ biosynthetic process from L-tryptophan"/>
    <property type="evidence" value="ECO:0007669"/>
    <property type="project" value="UniProtKB-UniRule"/>
</dbReference>
<evidence type="ECO:0000256" key="1">
    <source>
        <dbReference type="ARBA" id="ARBA00001954"/>
    </source>
</evidence>
<dbReference type="GO" id="GO:0005737">
    <property type="term" value="C:cytoplasm"/>
    <property type="evidence" value="ECO:0007669"/>
    <property type="project" value="UniProtKB-SubCell"/>
</dbReference>
<feature type="binding site" evidence="8">
    <location>
        <position position="98"/>
    </location>
    <ligand>
        <name>Fe cation</name>
        <dbReference type="ChEBI" id="CHEBI:24875"/>
        <note>catalytic</note>
    </ligand>
</feature>
<dbReference type="GO" id="GO:0008198">
    <property type="term" value="F:ferrous iron binding"/>
    <property type="evidence" value="ECO:0007669"/>
    <property type="project" value="UniProtKB-UniRule"/>
</dbReference>
<dbReference type="InterPro" id="IPR011051">
    <property type="entry name" value="RmlC_Cupin_sf"/>
</dbReference>
<sequence>MSAGTAPEPVHHSTSSWIQENEKSFLPPVCNKMVHNYQLKVFYVGGPNQRKDYHLDEGEEFFYMRKGDMCLKILVNNQFKDIKIREGEVFLLPGRIPHSPQRFPDTMGLVVERDRLDFEKDCLRYFVDGSKEILFERWFQCVNLGTQLPPVINEFFASEPCKTGKPNPKDINSNPPWIPDHKRRVEPPFSLKDWIEENLSDIKEKGYLPLWDDTDQSSICAMGYGPGKRSIVSRGGETLFWCVQGSPSKITIGAQVYLLKEDETLLVPSNVEFTLDPGTDTILLSIQMDPQNRKRAGL</sequence>
<gene>
    <name evidence="9" type="primary">3HAO</name>
</gene>
<dbReference type="GO" id="GO:0043420">
    <property type="term" value="P:anthranilate metabolic process"/>
    <property type="evidence" value="ECO:0007669"/>
    <property type="project" value="UniProtKB-UniRule"/>
</dbReference>
<evidence type="ECO:0000256" key="8">
    <source>
        <dbReference type="HAMAP-Rule" id="MF_03019"/>
    </source>
</evidence>
<proteinExistence type="evidence at transcript level"/>
<feature type="binding site" evidence="8">
    <location>
        <position position="50"/>
    </location>
    <ligand>
        <name>O2</name>
        <dbReference type="ChEBI" id="CHEBI:15379"/>
    </ligand>
</feature>
<evidence type="ECO:0000256" key="5">
    <source>
        <dbReference type="ARBA" id="ARBA00022964"/>
    </source>
</evidence>
<dbReference type="GO" id="GO:0019805">
    <property type="term" value="P:quinolinate biosynthetic process"/>
    <property type="evidence" value="ECO:0007669"/>
    <property type="project" value="UniProtKB-UniRule"/>
</dbReference>
<keyword evidence="6 8" id="KW-0560">Oxidoreductase</keyword>
<dbReference type="PANTHER" id="PTHR15497:SF1">
    <property type="entry name" value="3-HYDROXYANTHRANILATE 3,4-DIOXYGENASE"/>
    <property type="match status" value="1"/>
</dbReference>
<keyword evidence="4 8" id="KW-0479">Metal-binding</keyword>
<keyword evidence="5 8" id="KW-0223">Dioxygenase</keyword>
<feature type="binding site" evidence="8">
    <location>
        <position position="60"/>
    </location>
    <ligand>
        <name>substrate</name>
    </ligand>
</feature>
<dbReference type="AlphaFoldDB" id="C1BPY7"/>
<evidence type="ECO:0000256" key="7">
    <source>
        <dbReference type="ARBA" id="ARBA00023004"/>
    </source>
</evidence>
<evidence type="ECO:0000256" key="6">
    <source>
        <dbReference type="ARBA" id="ARBA00023002"/>
    </source>
</evidence>